<dbReference type="InterPro" id="IPR038765">
    <property type="entry name" value="Papain-like_cys_pep_sf"/>
</dbReference>
<protein>
    <recommendedName>
        <fullName evidence="5">Ubiquitin-like protease family profile domain-containing protein</fullName>
    </recommendedName>
</protein>
<proteinExistence type="inferred from homology"/>
<dbReference type="GO" id="GO:0008234">
    <property type="term" value="F:cysteine-type peptidase activity"/>
    <property type="evidence" value="ECO:0007669"/>
    <property type="project" value="InterPro"/>
</dbReference>
<dbReference type="Pfam" id="PF02902">
    <property type="entry name" value="Peptidase_C48"/>
    <property type="match status" value="1"/>
</dbReference>
<dbReference type="AlphaFoldDB" id="A0A6D2J0B0"/>
<dbReference type="InterPro" id="IPR003653">
    <property type="entry name" value="Peptidase_C48_C"/>
</dbReference>
<sequence>MASRKPRRDYPQRLYPPGKSPLQNRSMHHNCSFSGFGELESVVGETVYNDVMNNSQVGVILKLASRGYVWSAKTCHNLLTNQLAVQRNYEIWSLIGGRPIRFSLHEFHDITRLNCEPFEDDEDLNVDHKEFWDLVGIKSGEGPSWEELDTAFAVCGSWDYEEKRKFALLFVLHVGIFGLARNSRIPFKAARRVLVPEKFESYPWGRVAFQQLVQAIKIAKFDGPSYTIPGFVHPLLIWAYEAVEIIGERFGRRRDAPIPLLQWQSSRKRYNLEALMEEDKKMSVDNKARVRHFVEKPLAEIYPKWPDEKPDCDKKVDNMIRDILDGCLDESFWESDEGAKNKMKKKMKTKTVEEEDDDFIEKPPSKSSKKKPRAQAEEEHRRKKAWDQRRKKASNVARSDDSTETSMSLDDDTTMDDAARKMKLPPRKEKNIEKEEENRHSELTAMLQMVLEKVNEIDQRVSTMEGSRQRRQKDPRPDVNSNVEGGGQPSAAEDRSPDPSWLLQDEATSEPGVTFKRTVKNPNVKGTVADKVKTVKEEPGEPKKNKGGRIPRNISLAPNQVDPYIGSSAVKRITVGVNPSRSVYNPFEKVTEAKLDALVEFVKRDLDNPLDDSLKLVQFYVQLMTPKQLWPHDRFGWLRDPHMAAVMDMFRQRSLATPTPYRSDRIAFLDPSFTSIWCSEYRNDFNGKEKTYFFREGFKKTFNGVEPEFACTNKKWFEDVDTLYIAHNIKDVHWIAVEVDLVIKRVKAYDSINTLFSKDTLKEECKPYTRMIPLLVKQMAPVEKRKNMSERAYSFYRVTTFPQNLQHGDCGVYALKFIECLTLGHTTTGLSDSNIGALRVKYAAEMLDELPPEEALLLSCPFPRGTMDGDRFPVQTDSL</sequence>
<gene>
    <name evidence="6" type="ORF">MERR_LOCUS17849</name>
</gene>
<organism evidence="6 7">
    <name type="scientific">Microthlaspi erraticum</name>
    <dbReference type="NCBI Taxonomy" id="1685480"/>
    <lineage>
        <taxon>Eukaryota</taxon>
        <taxon>Viridiplantae</taxon>
        <taxon>Streptophyta</taxon>
        <taxon>Embryophyta</taxon>
        <taxon>Tracheophyta</taxon>
        <taxon>Spermatophyta</taxon>
        <taxon>Magnoliopsida</taxon>
        <taxon>eudicotyledons</taxon>
        <taxon>Gunneridae</taxon>
        <taxon>Pentapetalae</taxon>
        <taxon>rosids</taxon>
        <taxon>malvids</taxon>
        <taxon>Brassicales</taxon>
        <taxon>Brassicaceae</taxon>
        <taxon>Coluteocarpeae</taxon>
        <taxon>Microthlaspi</taxon>
    </lineage>
</organism>
<dbReference type="EMBL" id="CACVBM020001096">
    <property type="protein sequence ID" value="CAA7030614.1"/>
    <property type="molecule type" value="Genomic_DNA"/>
</dbReference>
<evidence type="ECO:0000256" key="3">
    <source>
        <dbReference type="ARBA" id="ARBA00022801"/>
    </source>
</evidence>
<accession>A0A6D2J0B0</accession>
<feature type="compositionally biased region" description="Basic and acidic residues" evidence="4">
    <location>
        <begin position="426"/>
        <end position="442"/>
    </location>
</feature>
<feature type="compositionally biased region" description="Basic and acidic residues" evidence="4">
    <location>
        <begin position="374"/>
        <end position="388"/>
    </location>
</feature>
<reference evidence="6" key="1">
    <citation type="submission" date="2020-01" db="EMBL/GenBank/DDBJ databases">
        <authorList>
            <person name="Mishra B."/>
        </authorList>
    </citation>
    <scope>NUCLEOTIDE SEQUENCE [LARGE SCALE GENOMIC DNA]</scope>
</reference>
<evidence type="ECO:0000256" key="1">
    <source>
        <dbReference type="ARBA" id="ARBA00005234"/>
    </source>
</evidence>
<dbReference type="OrthoDB" id="1027241at2759"/>
<dbReference type="Gene3D" id="3.40.395.10">
    <property type="entry name" value="Adenoviral Proteinase, Chain A"/>
    <property type="match status" value="1"/>
</dbReference>
<feature type="region of interest" description="Disordered" evidence="4">
    <location>
        <begin position="340"/>
        <end position="553"/>
    </location>
</feature>
<evidence type="ECO:0000313" key="7">
    <source>
        <dbReference type="Proteomes" id="UP000467841"/>
    </source>
</evidence>
<evidence type="ECO:0000256" key="4">
    <source>
        <dbReference type="SAM" id="MobiDB-lite"/>
    </source>
</evidence>
<feature type="compositionally biased region" description="Basic and acidic residues" evidence="4">
    <location>
        <begin position="528"/>
        <end position="544"/>
    </location>
</feature>
<dbReference type="SUPFAM" id="SSF54001">
    <property type="entry name" value="Cysteine proteinases"/>
    <property type="match status" value="1"/>
</dbReference>
<dbReference type="PROSITE" id="PS50600">
    <property type="entry name" value="ULP_PROTEASE"/>
    <property type="match status" value="1"/>
</dbReference>
<evidence type="ECO:0000259" key="5">
    <source>
        <dbReference type="PROSITE" id="PS50600"/>
    </source>
</evidence>
<feature type="region of interest" description="Disordered" evidence="4">
    <location>
        <begin position="1"/>
        <end position="25"/>
    </location>
</feature>
<dbReference type="PANTHER" id="PTHR48449">
    <property type="entry name" value="DUF1985 DOMAIN-CONTAINING PROTEIN"/>
    <property type="match status" value="1"/>
</dbReference>
<keyword evidence="2" id="KW-0645">Protease</keyword>
<keyword evidence="3" id="KW-0378">Hydrolase</keyword>
<name>A0A6D2J0B0_9BRAS</name>
<dbReference type="Pfam" id="PF09331">
    <property type="entry name" value="DUF1985"/>
    <property type="match status" value="1"/>
</dbReference>
<feature type="domain" description="Ubiquitin-like protease family profile" evidence="5">
    <location>
        <begin position="614"/>
        <end position="821"/>
    </location>
</feature>
<dbReference type="PANTHER" id="PTHR48449:SF1">
    <property type="entry name" value="DUF1985 DOMAIN-CONTAINING PROTEIN"/>
    <property type="match status" value="1"/>
</dbReference>
<comment type="similarity">
    <text evidence="1">Belongs to the peptidase C48 family.</text>
</comment>
<evidence type="ECO:0000256" key="2">
    <source>
        <dbReference type="ARBA" id="ARBA00022670"/>
    </source>
</evidence>
<dbReference type="GO" id="GO:0006508">
    <property type="term" value="P:proteolysis"/>
    <property type="evidence" value="ECO:0007669"/>
    <property type="project" value="UniProtKB-KW"/>
</dbReference>
<comment type="caution">
    <text evidence="6">The sequence shown here is derived from an EMBL/GenBank/DDBJ whole genome shotgun (WGS) entry which is preliminary data.</text>
</comment>
<evidence type="ECO:0000313" key="6">
    <source>
        <dbReference type="EMBL" id="CAA7030614.1"/>
    </source>
</evidence>
<keyword evidence="7" id="KW-1185">Reference proteome</keyword>
<dbReference type="Proteomes" id="UP000467841">
    <property type="component" value="Unassembled WGS sequence"/>
</dbReference>
<dbReference type="InterPro" id="IPR015410">
    <property type="entry name" value="DUF1985"/>
</dbReference>